<accession>A0ABQ7H5V0</accession>
<sequence>MGATPPERGAPPQKDEESLIQGIFYSVCHIVSLLSPKIRDDTWHLLFKGALDLTCLGLGLGVPGILSDFGGPDRI</sequence>
<protein>
    <submittedName>
        <fullName evidence="1">Uncharacterized protein</fullName>
    </submittedName>
</protein>
<gene>
    <name evidence="1" type="ORF">DUNSADRAFT_8637</name>
</gene>
<name>A0ABQ7H5V0_DUNSA</name>
<dbReference type="EMBL" id="MU069466">
    <property type="protein sequence ID" value="KAF5842238.1"/>
    <property type="molecule type" value="Genomic_DNA"/>
</dbReference>
<reference evidence="1" key="1">
    <citation type="submission" date="2017-08" db="EMBL/GenBank/DDBJ databases">
        <authorList>
            <person name="Polle J.E."/>
            <person name="Barry K."/>
            <person name="Cushman J."/>
            <person name="Schmutz J."/>
            <person name="Tran D."/>
            <person name="Hathwaick L.T."/>
            <person name="Yim W.C."/>
            <person name="Jenkins J."/>
            <person name="Mckie-Krisberg Z.M."/>
            <person name="Prochnik S."/>
            <person name="Lindquist E."/>
            <person name="Dockter R.B."/>
            <person name="Adam C."/>
            <person name="Molina H."/>
            <person name="Bunkerborg J."/>
            <person name="Jin E."/>
            <person name="Buchheim M."/>
            <person name="Magnuson J."/>
        </authorList>
    </citation>
    <scope>NUCLEOTIDE SEQUENCE</scope>
    <source>
        <strain evidence="1">CCAP 19/18</strain>
    </source>
</reference>
<dbReference type="Proteomes" id="UP000815325">
    <property type="component" value="Unassembled WGS sequence"/>
</dbReference>
<comment type="caution">
    <text evidence="1">The sequence shown here is derived from an EMBL/GenBank/DDBJ whole genome shotgun (WGS) entry which is preliminary data.</text>
</comment>
<evidence type="ECO:0000313" key="2">
    <source>
        <dbReference type="Proteomes" id="UP000815325"/>
    </source>
</evidence>
<proteinExistence type="predicted"/>
<keyword evidence="2" id="KW-1185">Reference proteome</keyword>
<evidence type="ECO:0000313" key="1">
    <source>
        <dbReference type="EMBL" id="KAF5842238.1"/>
    </source>
</evidence>
<organism evidence="1 2">
    <name type="scientific">Dunaliella salina</name>
    <name type="common">Green alga</name>
    <name type="synonym">Protococcus salinus</name>
    <dbReference type="NCBI Taxonomy" id="3046"/>
    <lineage>
        <taxon>Eukaryota</taxon>
        <taxon>Viridiplantae</taxon>
        <taxon>Chlorophyta</taxon>
        <taxon>core chlorophytes</taxon>
        <taxon>Chlorophyceae</taxon>
        <taxon>CS clade</taxon>
        <taxon>Chlamydomonadales</taxon>
        <taxon>Dunaliellaceae</taxon>
        <taxon>Dunaliella</taxon>
    </lineage>
</organism>